<keyword evidence="2" id="KW-1185">Reference proteome</keyword>
<dbReference type="STRING" id="1122156.SAMN02745117_01848"/>
<dbReference type="EMBL" id="FQUZ01000020">
    <property type="protein sequence ID" value="SHF38564.1"/>
    <property type="molecule type" value="Genomic_DNA"/>
</dbReference>
<dbReference type="OrthoDB" id="34246at2"/>
<dbReference type="Pfam" id="PF12974">
    <property type="entry name" value="Phosphonate-bd"/>
    <property type="match status" value="1"/>
</dbReference>
<reference evidence="1 2" key="1">
    <citation type="submission" date="2016-11" db="EMBL/GenBank/DDBJ databases">
        <authorList>
            <person name="Jaros S."/>
            <person name="Januszkiewicz K."/>
            <person name="Wedrychowicz H."/>
        </authorList>
    </citation>
    <scope>NUCLEOTIDE SEQUENCE [LARGE SCALE GENOMIC DNA]</scope>
    <source>
        <strain evidence="1 2">DSM 16112</strain>
    </source>
</reference>
<dbReference type="RefSeq" id="WP_073356405.1">
    <property type="nucleotide sequence ID" value="NZ_FQUZ01000020.1"/>
</dbReference>
<dbReference type="AlphaFoldDB" id="A0A1M5B7R8"/>
<accession>A0A1M5B7R8</accession>
<dbReference type="Gene3D" id="3.40.190.10">
    <property type="entry name" value="Periplasmic binding protein-like II"/>
    <property type="match status" value="1"/>
</dbReference>
<gene>
    <name evidence="1" type="ORF">SAMN02745117_01848</name>
</gene>
<protein>
    <submittedName>
        <fullName evidence="1">Phosphonate transport system substrate-binding protein</fullName>
    </submittedName>
</protein>
<proteinExistence type="predicted"/>
<name>A0A1M5B7R8_9BURK</name>
<sequence length="250" mass="28107">MQNLNLLVAPDFLPVHFAGWHMLNTLLQKRLDCRMHLWMPGDTREQHQLLEDSKVDLIYANPFDAAKLVRENSFTALARPVQCFDEVVISTHASHSVNGVTDLRPGCRIAVTPNTDVKLIALRLLEPADLDEHNVEWVSTESYQGVTRLLVRGEVDAGLYLAAAFYGLSNIARRQLKVLVESRLRSISHVFLANPLYTQERSSFQQVLTGIGTEPGDSEVLDALGMPHGLSRMEQEDAEFMIDLMETLLD</sequence>
<evidence type="ECO:0000313" key="2">
    <source>
        <dbReference type="Proteomes" id="UP000184327"/>
    </source>
</evidence>
<evidence type="ECO:0000313" key="1">
    <source>
        <dbReference type="EMBL" id="SHF38564.1"/>
    </source>
</evidence>
<dbReference type="SUPFAM" id="SSF53850">
    <property type="entry name" value="Periplasmic binding protein-like II"/>
    <property type="match status" value="1"/>
</dbReference>
<organism evidence="1 2">
    <name type="scientific">Lampropedia hyalina DSM 16112</name>
    <dbReference type="NCBI Taxonomy" id="1122156"/>
    <lineage>
        <taxon>Bacteria</taxon>
        <taxon>Pseudomonadati</taxon>
        <taxon>Pseudomonadota</taxon>
        <taxon>Betaproteobacteria</taxon>
        <taxon>Burkholderiales</taxon>
        <taxon>Comamonadaceae</taxon>
        <taxon>Lampropedia</taxon>
    </lineage>
</organism>
<dbReference type="Proteomes" id="UP000184327">
    <property type="component" value="Unassembled WGS sequence"/>
</dbReference>